<sequence length="113" mass="12088">MLMYRLKLDIEANQIDKLGHLSSAISKLGRRIYCAKVLVRRSSESAKSKGEGCMRNVSGERSGRGYKIPGFATLGGVVWDGACSSHFDGRDPGKIGRIGAVVGASRRSGDSKS</sequence>
<dbReference type="AlphaFoldDB" id="A0AAE0T194"/>
<proteinExistence type="predicted"/>
<protein>
    <submittedName>
        <fullName evidence="1">Uncharacterized protein</fullName>
    </submittedName>
</protein>
<name>A0AAE0T194_9BIVA</name>
<dbReference type="Proteomes" id="UP001195483">
    <property type="component" value="Unassembled WGS sequence"/>
</dbReference>
<accession>A0AAE0T194</accession>
<reference evidence="1" key="3">
    <citation type="submission" date="2023-05" db="EMBL/GenBank/DDBJ databases">
        <authorList>
            <person name="Smith C.H."/>
        </authorList>
    </citation>
    <scope>NUCLEOTIDE SEQUENCE</scope>
    <source>
        <strain evidence="1">CHS0354</strain>
        <tissue evidence="1">Mantle</tissue>
    </source>
</reference>
<reference evidence="1" key="1">
    <citation type="journal article" date="2021" name="Genome Biol. Evol.">
        <title>A High-Quality Reference Genome for a Parasitic Bivalve with Doubly Uniparental Inheritance (Bivalvia: Unionida).</title>
        <authorList>
            <person name="Smith C.H."/>
        </authorList>
    </citation>
    <scope>NUCLEOTIDE SEQUENCE</scope>
    <source>
        <strain evidence="1">CHS0354</strain>
    </source>
</reference>
<comment type="caution">
    <text evidence="1">The sequence shown here is derived from an EMBL/GenBank/DDBJ whole genome shotgun (WGS) entry which is preliminary data.</text>
</comment>
<gene>
    <name evidence="1" type="ORF">CHS0354_033539</name>
</gene>
<evidence type="ECO:0000313" key="1">
    <source>
        <dbReference type="EMBL" id="KAK3601420.1"/>
    </source>
</evidence>
<dbReference type="EMBL" id="JAEAOA010001967">
    <property type="protein sequence ID" value="KAK3601420.1"/>
    <property type="molecule type" value="Genomic_DNA"/>
</dbReference>
<organism evidence="1 2">
    <name type="scientific">Potamilus streckersoni</name>
    <dbReference type="NCBI Taxonomy" id="2493646"/>
    <lineage>
        <taxon>Eukaryota</taxon>
        <taxon>Metazoa</taxon>
        <taxon>Spiralia</taxon>
        <taxon>Lophotrochozoa</taxon>
        <taxon>Mollusca</taxon>
        <taxon>Bivalvia</taxon>
        <taxon>Autobranchia</taxon>
        <taxon>Heteroconchia</taxon>
        <taxon>Palaeoheterodonta</taxon>
        <taxon>Unionida</taxon>
        <taxon>Unionoidea</taxon>
        <taxon>Unionidae</taxon>
        <taxon>Ambleminae</taxon>
        <taxon>Lampsilini</taxon>
        <taxon>Potamilus</taxon>
    </lineage>
</organism>
<evidence type="ECO:0000313" key="2">
    <source>
        <dbReference type="Proteomes" id="UP001195483"/>
    </source>
</evidence>
<reference evidence="1" key="2">
    <citation type="journal article" date="2021" name="Genome Biol. Evol.">
        <title>Developing a high-quality reference genome for a parasitic bivalve with doubly uniparental inheritance (Bivalvia: Unionida).</title>
        <authorList>
            <person name="Smith C.H."/>
        </authorList>
    </citation>
    <scope>NUCLEOTIDE SEQUENCE</scope>
    <source>
        <strain evidence="1">CHS0354</strain>
        <tissue evidence="1">Mantle</tissue>
    </source>
</reference>
<keyword evidence="2" id="KW-1185">Reference proteome</keyword>